<name>K1R5R0_MAGGI</name>
<gene>
    <name evidence="1" type="ORF">CGI_10019115</name>
</gene>
<dbReference type="HOGENOM" id="CLU_2778337_0_0_1"/>
<sequence>MDEVLDDPVITTVGKGENKLLITLDSDNGVDFTWTEETLAKAFWDGWDNGKKITENVIECIASKLMKEL</sequence>
<proteinExistence type="predicted"/>
<protein>
    <submittedName>
        <fullName evidence="1">Uncharacterized protein</fullName>
    </submittedName>
</protein>
<accession>K1R5R0</accession>
<organism evidence="1">
    <name type="scientific">Magallana gigas</name>
    <name type="common">Pacific oyster</name>
    <name type="synonym">Crassostrea gigas</name>
    <dbReference type="NCBI Taxonomy" id="29159"/>
    <lineage>
        <taxon>Eukaryota</taxon>
        <taxon>Metazoa</taxon>
        <taxon>Spiralia</taxon>
        <taxon>Lophotrochozoa</taxon>
        <taxon>Mollusca</taxon>
        <taxon>Bivalvia</taxon>
        <taxon>Autobranchia</taxon>
        <taxon>Pteriomorphia</taxon>
        <taxon>Ostreida</taxon>
        <taxon>Ostreoidea</taxon>
        <taxon>Ostreidae</taxon>
        <taxon>Magallana</taxon>
    </lineage>
</organism>
<evidence type="ECO:0000313" key="1">
    <source>
        <dbReference type="EMBL" id="EKC38879.1"/>
    </source>
</evidence>
<dbReference type="EMBL" id="JH817473">
    <property type="protein sequence ID" value="EKC38879.1"/>
    <property type="molecule type" value="Genomic_DNA"/>
</dbReference>
<reference evidence="1" key="1">
    <citation type="journal article" date="2012" name="Nature">
        <title>The oyster genome reveals stress adaptation and complexity of shell formation.</title>
        <authorList>
            <person name="Zhang G."/>
            <person name="Fang X."/>
            <person name="Guo X."/>
            <person name="Li L."/>
            <person name="Luo R."/>
            <person name="Xu F."/>
            <person name="Yang P."/>
            <person name="Zhang L."/>
            <person name="Wang X."/>
            <person name="Qi H."/>
            <person name="Xiong Z."/>
            <person name="Que H."/>
            <person name="Xie Y."/>
            <person name="Holland P.W."/>
            <person name="Paps J."/>
            <person name="Zhu Y."/>
            <person name="Wu F."/>
            <person name="Chen Y."/>
            <person name="Wang J."/>
            <person name="Peng C."/>
            <person name="Meng J."/>
            <person name="Yang L."/>
            <person name="Liu J."/>
            <person name="Wen B."/>
            <person name="Zhang N."/>
            <person name="Huang Z."/>
            <person name="Zhu Q."/>
            <person name="Feng Y."/>
            <person name="Mount A."/>
            <person name="Hedgecock D."/>
            <person name="Xu Z."/>
            <person name="Liu Y."/>
            <person name="Domazet-Loso T."/>
            <person name="Du Y."/>
            <person name="Sun X."/>
            <person name="Zhang S."/>
            <person name="Liu B."/>
            <person name="Cheng P."/>
            <person name="Jiang X."/>
            <person name="Li J."/>
            <person name="Fan D."/>
            <person name="Wang W."/>
            <person name="Fu W."/>
            <person name="Wang T."/>
            <person name="Wang B."/>
            <person name="Zhang J."/>
            <person name="Peng Z."/>
            <person name="Li Y."/>
            <person name="Li N."/>
            <person name="Wang J."/>
            <person name="Chen M."/>
            <person name="He Y."/>
            <person name="Tan F."/>
            <person name="Song X."/>
            <person name="Zheng Q."/>
            <person name="Huang R."/>
            <person name="Yang H."/>
            <person name="Du X."/>
            <person name="Chen L."/>
            <person name="Yang M."/>
            <person name="Gaffney P.M."/>
            <person name="Wang S."/>
            <person name="Luo L."/>
            <person name="She Z."/>
            <person name="Ming Y."/>
            <person name="Huang W."/>
            <person name="Zhang S."/>
            <person name="Huang B."/>
            <person name="Zhang Y."/>
            <person name="Qu T."/>
            <person name="Ni P."/>
            <person name="Miao G."/>
            <person name="Wang J."/>
            <person name="Wang Q."/>
            <person name="Steinberg C.E."/>
            <person name="Wang H."/>
            <person name="Li N."/>
            <person name="Qian L."/>
            <person name="Zhang G."/>
            <person name="Li Y."/>
            <person name="Yang H."/>
            <person name="Liu X."/>
            <person name="Wang J."/>
            <person name="Yin Y."/>
            <person name="Wang J."/>
        </authorList>
    </citation>
    <scope>NUCLEOTIDE SEQUENCE [LARGE SCALE GENOMIC DNA]</scope>
    <source>
        <strain evidence="1">05x7-T-G4-1.051#20</strain>
    </source>
</reference>
<dbReference type="AlphaFoldDB" id="K1R5R0"/>
<dbReference type="InParanoid" id="K1R5R0"/>